<dbReference type="RefSeq" id="XP_009222118.1">
    <property type="nucleotide sequence ID" value="XM_009223854.1"/>
</dbReference>
<gene>
    <name evidence="12" type="primary">20346500</name>
    <name evidence="11" type="ORF">GGTG_06042</name>
</gene>
<feature type="region of interest" description="Disordered" evidence="9">
    <location>
        <begin position="99"/>
        <end position="174"/>
    </location>
</feature>
<keyword evidence="3" id="KW-0808">Transferase</keyword>
<dbReference type="InterPro" id="IPR002867">
    <property type="entry name" value="IBR_dom"/>
</dbReference>
<protein>
    <recommendedName>
        <fullName evidence="2">RBR-type E3 ubiquitin transferase</fullName>
        <ecNumber evidence="2">2.3.2.31</ecNumber>
    </recommendedName>
</protein>
<evidence type="ECO:0000256" key="5">
    <source>
        <dbReference type="ARBA" id="ARBA00022737"/>
    </source>
</evidence>
<dbReference type="OrthoDB" id="9977870at2759"/>
<feature type="compositionally biased region" description="Polar residues" evidence="9">
    <location>
        <begin position="124"/>
        <end position="133"/>
    </location>
</feature>
<reference evidence="12" key="4">
    <citation type="journal article" date="2015" name="G3 (Bethesda)">
        <title>Genome sequences of three phytopathogenic species of the Magnaporthaceae family of fungi.</title>
        <authorList>
            <person name="Okagaki L.H."/>
            <person name="Nunes C.C."/>
            <person name="Sailsbery J."/>
            <person name="Clay B."/>
            <person name="Brown D."/>
            <person name="John T."/>
            <person name="Oh Y."/>
            <person name="Young N."/>
            <person name="Fitzgerald M."/>
            <person name="Haas B.J."/>
            <person name="Zeng Q."/>
            <person name="Young S."/>
            <person name="Adiconis X."/>
            <person name="Fan L."/>
            <person name="Levin J.Z."/>
            <person name="Mitchell T.K."/>
            <person name="Okubara P.A."/>
            <person name="Farman M.L."/>
            <person name="Kohn L.M."/>
            <person name="Birren B."/>
            <person name="Ma L.-J."/>
            <person name="Dean R.A."/>
        </authorList>
    </citation>
    <scope>NUCLEOTIDE SEQUENCE</scope>
    <source>
        <strain evidence="12">R3-111a-1</strain>
    </source>
</reference>
<dbReference type="EC" id="2.3.2.31" evidence="2"/>
<reference evidence="13" key="1">
    <citation type="submission" date="2010-07" db="EMBL/GenBank/DDBJ databases">
        <title>The genome sequence of Gaeumannomyces graminis var. tritici strain R3-111a-1.</title>
        <authorList>
            <consortium name="The Broad Institute Genome Sequencing Platform"/>
            <person name="Ma L.-J."/>
            <person name="Dead R."/>
            <person name="Young S."/>
            <person name="Zeng Q."/>
            <person name="Koehrsen M."/>
            <person name="Alvarado L."/>
            <person name="Berlin A."/>
            <person name="Chapman S.B."/>
            <person name="Chen Z."/>
            <person name="Freedman E."/>
            <person name="Gellesch M."/>
            <person name="Goldberg J."/>
            <person name="Griggs A."/>
            <person name="Gujja S."/>
            <person name="Heilman E.R."/>
            <person name="Heiman D."/>
            <person name="Hepburn T."/>
            <person name="Howarth C."/>
            <person name="Jen D."/>
            <person name="Larson L."/>
            <person name="Mehta T."/>
            <person name="Neiman D."/>
            <person name="Pearson M."/>
            <person name="Roberts A."/>
            <person name="Saif S."/>
            <person name="Shea T."/>
            <person name="Shenoy N."/>
            <person name="Sisk P."/>
            <person name="Stolte C."/>
            <person name="Sykes S."/>
            <person name="Walk T."/>
            <person name="White J."/>
            <person name="Yandava C."/>
            <person name="Haas B."/>
            <person name="Nusbaum C."/>
            <person name="Birren B."/>
        </authorList>
    </citation>
    <scope>NUCLEOTIDE SEQUENCE [LARGE SCALE GENOMIC DNA]</scope>
    <source>
        <strain evidence="13">R3-111a-1</strain>
    </source>
</reference>
<evidence type="ECO:0000256" key="6">
    <source>
        <dbReference type="ARBA" id="ARBA00022771"/>
    </source>
</evidence>
<keyword evidence="7" id="KW-0833">Ubl conjugation pathway</keyword>
<dbReference type="PROSITE" id="PS51873">
    <property type="entry name" value="TRIAD"/>
    <property type="match status" value="1"/>
</dbReference>
<dbReference type="PANTHER" id="PTHR11685">
    <property type="entry name" value="RBR FAMILY RING FINGER AND IBR DOMAIN-CONTAINING"/>
    <property type="match status" value="1"/>
</dbReference>
<dbReference type="HOGENOM" id="CLU_505307_0_0_1"/>
<evidence type="ECO:0000256" key="7">
    <source>
        <dbReference type="ARBA" id="ARBA00022786"/>
    </source>
</evidence>
<reference evidence="12" key="5">
    <citation type="submission" date="2018-04" db="UniProtKB">
        <authorList>
            <consortium name="EnsemblFungi"/>
        </authorList>
    </citation>
    <scope>IDENTIFICATION</scope>
    <source>
        <strain evidence="12">R3-111a-1</strain>
    </source>
</reference>
<organism evidence="11">
    <name type="scientific">Gaeumannomyces tritici (strain R3-111a-1)</name>
    <name type="common">Wheat and barley take-all root rot fungus</name>
    <name type="synonym">Gaeumannomyces graminis var. tritici</name>
    <dbReference type="NCBI Taxonomy" id="644352"/>
    <lineage>
        <taxon>Eukaryota</taxon>
        <taxon>Fungi</taxon>
        <taxon>Dikarya</taxon>
        <taxon>Ascomycota</taxon>
        <taxon>Pezizomycotina</taxon>
        <taxon>Sordariomycetes</taxon>
        <taxon>Sordariomycetidae</taxon>
        <taxon>Magnaporthales</taxon>
        <taxon>Magnaporthaceae</taxon>
        <taxon>Gaeumannomyces</taxon>
    </lineage>
</organism>
<dbReference type="EnsemblFungi" id="EJT76118">
    <property type="protein sequence ID" value="EJT76118"/>
    <property type="gene ID" value="GGTG_06042"/>
</dbReference>
<dbReference type="eggNOG" id="KOG1812">
    <property type="taxonomic scope" value="Eukaryota"/>
</dbReference>
<evidence type="ECO:0000313" key="12">
    <source>
        <dbReference type="EnsemblFungi" id="EJT76118"/>
    </source>
</evidence>
<evidence type="ECO:0000256" key="2">
    <source>
        <dbReference type="ARBA" id="ARBA00012251"/>
    </source>
</evidence>
<evidence type="ECO:0000256" key="1">
    <source>
        <dbReference type="ARBA" id="ARBA00001798"/>
    </source>
</evidence>
<evidence type="ECO:0000313" key="13">
    <source>
        <dbReference type="Proteomes" id="UP000006039"/>
    </source>
</evidence>
<dbReference type="GO" id="GO:0061630">
    <property type="term" value="F:ubiquitin protein ligase activity"/>
    <property type="evidence" value="ECO:0007669"/>
    <property type="project" value="UniProtKB-EC"/>
</dbReference>
<dbReference type="InterPro" id="IPR044066">
    <property type="entry name" value="TRIAD_supradom"/>
</dbReference>
<dbReference type="Pfam" id="PF01485">
    <property type="entry name" value="IBR"/>
    <property type="match status" value="1"/>
</dbReference>
<dbReference type="CDD" id="cd22584">
    <property type="entry name" value="Rcat_RBR_unk"/>
    <property type="match status" value="1"/>
</dbReference>
<dbReference type="Gene3D" id="1.20.120.1750">
    <property type="match status" value="1"/>
</dbReference>
<proteinExistence type="predicted"/>
<sequence>MTETAVQITHASAAAALMNAVGPIPKRPITPENVAIRRKSIEVDRTTQEASGLVDVAGGEAEFGEDFAQDWFRYEPPDVFSSLLDGVRDEVRSVVQTSAENVRRRASLERQRDEETREQTGQQFAASSTSRPDSTPDRKRRVPDSQTVALEHKASTGYADAGATAETLPSEPPARQERLFGRGIMGVLQEMHGKHGISFMLPSLTSKGKTPVTTVECVACLDDFVPKKTVKTACHSYCRPCFERLIETALATEAQWPPRCCLNEVPLNAIVNGLPRGLRIRYTNRAAEYRVPAKERLYCPHPDCGVFVGQRHSSSFRRMKSSGSIIATTTSKTTSCCRGHPICIPCGQPGHPDDGPNCRRDPDRRLADELADEEAWRRCFKCDVLVEHADACHHMTCRCGAQFCFVCGRKWRTCDCTSDMLHLPLWARRSDRNERIAAAMAAYMRHNDAAMLAWRAAREAEAARDRHRRGEDRDIKLELQARELARVDGAFAAREAELLARHRAERCWAKALLEERRSVFRQLKRREMERVSQVADEAS</sequence>
<comment type="catalytic activity">
    <reaction evidence="1">
        <text>[E2 ubiquitin-conjugating enzyme]-S-ubiquitinyl-L-cysteine + [acceptor protein]-L-lysine = [E2 ubiquitin-conjugating enzyme]-L-cysteine + [acceptor protein]-N(6)-ubiquitinyl-L-lysine.</text>
        <dbReference type="EC" id="2.3.2.31"/>
    </reaction>
</comment>
<feature type="compositionally biased region" description="Basic and acidic residues" evidence="9">
    <location>
        <begin position="101"/>
        <end position="118"/>
    </location>
</feature>
<keyword evidence="4" id="KW-0479">Metal-binding</keyword>
<evidence type="ECO:0000259" key="10">
    <source>
        <dbReference type="PROSITE" id="PS51873"/>
    </source>
</evidence>
<dbReference type="AlphaFoldDB" id="J3NXN6"/>
<dbReference type="SUPFAM" id="SSF57850">
    <property type="entry name" value="RING/U-box"/>
    <property type="match status" value="1"/>
</dbReference>
<dbReference type="STRING" id="644352.J3NXN6"/>
<evidence type="ECO:0000256" key="9">
    <source>
        <dbReference type="SAM" id="MobiDB-lite"/>
    </source>
</evidence>
<feature type="domain" description="RING-type" evidence="10">
    <location>
        <begin position="213"/>
        <end position="429"/>
    </location>
</feature>
<keyword evidence="6" id="KW-0863">Zinc-finger</keyword>
<reference evidence="11" key="3">
    <citation type="submission" date="2010-09" db="EMBL/GenBank/DDBJ databases">
        <title>Annotation of Gaeumannomyces graminis var. tritici R3-111a-1.</title>
        <authorList>
            <consortium name="The Broad Institute Genome Sequencing Platform"/>
            <person name="Ma L.-J."/>
            <person name="Dead R."/>
            <person name="Young S.K."/>
            <person name="Zeng Q."/>
            <person name="Gargeya S."/>
            <person name="Fitzgerald M."/>
            <person name="Haas B."/>
            <person name="Abouelleil A."/>
            <person name="Alvarado L."/>
            <person name="Arachchi H.M."/>
            <person name="Berlin A."/>
            <person name="Brown A."/>
            <person name="Chapman S.B."/>
            <person name="Chen Z."/>
            <person name="Dunbar C."/>
            <person name="Freedman E."/>
            <person name="Gearin G."/>
            <person name="Gellesch M."/>
            <person name="Goldberg J."/>
            <person name="Griggs A."/>
            <person name="Gujja S."/>
            <person name="Heiman D."/>
            <person name="Howarth C."/>
            <person name="Larson L."/>
            <person name="Lui A."/>
            <person name="MacDonald P.J.P."/>
            <person name="Mehta T."/>
            <person name="Montmayeur A."/>
            <person name="Murphy C."/>
            <person name="Neiman D."/>
            <person name="Pearson M."/>
            <person name="Priest M."/>
            <person name="Roberts A."/>
            <person name="Saif S."/>
            <person name="Shea T."/>
            <person name="Shenoy N."/>
            <person name="Sisk P."/>
            <person name="Stolte C."/>
            <person name="Sykes S."/>
            <person name="Yandava C."/>
            <person name="Wortman J."/>
            <person name="Nusbaum C."/>
            <person name="Birren B."/>
        </authorList>
    </citation>
    <scope>NUCLEOTIDE SEQUENCE</scope>
    <source>
        <strain evidence="11">R3-111a-1</strain>
    </source>
</reference>
<dbReference type="Proteomes" id="UP000006039">
    <property type="component" value="Unassembled WGS sequence"/>
</dbReference>
<evidence type="ECO:0000313" key="11">
    <source>
        <dbReference type="EMBL" id="EJT76118.1"/>
    </source>
</evidence>
<dbReference type="EMBL" id="GL385397">
    <property type="protein sequence ID" value="EJT76118.1"/>
    <property type="molecule type" value="Genomic_DNA"/>
</dbReference>
<evidence type="ECO:0000256" key="8">
    <source>
        <dbReference type="ARBA" id="ARBA00022833"/>
    </source>
</evidence>
<evidence type="ECO:0000256" key="4">
    <source>
        <dbReference type="ARBA" id="ARBA00022723"/>
    </source>
</evidence>
<keyword evidence="8" id="KW-0862">Zinc</keyword>
<keyword evidence="5" id="KW-0677">Repeat</keyword>
<evidence type="ECO:0000256" key="3">
    <source>
        <dbReference type="ARBA" id="ARBA00022679"/>
    </source>
</evidence>
<keyword evidence="13" id="KW-1185">Reference proteome</keyword>
<dbReference type="GO" id="GO:0008270">
    <property type="term" value="F:zinc ion binding"/>
    <property type="evidence" value="ECO:0007669"/>
    <property type="project" value="UniProtKB-KW"/>
</dbReference>
<dbReference type="GO" id="GO:0016567">
    <property type="term" value="P:protein ubiquitination"/>
    <property type="evidence" value="ECO:0007669"/>
    <property type="project" value="InterPro"/>
</dbReference>
<name>J3NXN6_GAET3</name>
<dbReference type="InterPro" id="IPR031127">
    <property type="entry name" value="E3_UB_ligase_RBR"/>
</dbReference>
<dbReference type="VEuPathDB" id="FungiDB:GGTG_06042"/>
<accession>J3NXN6</accession>
<reference evidence="11" key="2">
    <citation type="submission" date="2010-07" db="EMBL/GenBank/DDBJ databases">
        <authorList>
            <consortium name="The Broad Institute Genome Sequencing Platform"/>
            <consortium name="Broad Institute Genome Sequencing Center for Infectious Disease"/>
            <person name="Ma L.-J."/>
            <person name="Dead R."/>
            <person name="Young S."/>
            <person name="Zeng Q."/>
            <person name="Koehrsen M."/>
            <person name="Alvarado L."/>
            <person name="Berlin A."/>
            <person name="Chapman S.B."/>
            <person name="Chen Z."/>
            <person name="Freedman E."/>
            <person name="Gellesch M."/>
            <person name="Goldberg J."/>
            <person name="Griggs A."/>
            <person name="Gujja S."/>
            <person name="Heilman E.R."/>
            <person name="Heiman D."/>
            <person name="Hepburn T."/>
            <person name="Howarth C."/>
            <person name="Jen D."/>
            <person name="Larson L."/>
            <person name="Mehta T."/>
            <person name="Neiman D."/>
            <person name="Pearson M."/>
            <person name="Roberts A."/>
            <person name="Saif S."/>
            <person name="Shea T."/>
            <person name="Shenoy N."/>
            <person name="Sisk P."/>
            <person name="Stolte C."/>
            <person name="Sykes S."/>
            <person name="Walk T."/>
            <person name="White J."/>
            <person name="Yandava C."/>
            <person name="Haas B."/>
            <person name="Nusbaum C."/>
            <person name="Birren B."/>
        </authorList>
    </citation>
    <scope>NUCLEOTIDE SEQUENCE</scope>
    <source>
        <strain evidence="11">R3-111a-1</strain>
    </source>
</reference>
<dbReference type="GeneID" id="20346500"/>